<proteinExistence type="predicted"/>
<reference evidence="1 2" key="1">
    <citation type="submission" date="2020-07" db="EMBL/GenBank/DDBJ databases">
        <title>Draft genome and description of Aeromicrobium phoceense strain Marseille-Q0843 isolated from healthy skin swab.</title>
        <authorList>
            <person name="Boxberger M."/>
            <person name="La Scola B."/>
        </authorList>
    </citation>
    <scope>NUCLEOTIDE SEQUENCE [LARGE SCALE GENOMIC DNA]</scope>
    <source>
        <strain evidence="1 2">Marseille-Q0843</strain>
    </source>
</reference>
<name>A0A838XK68_9ACTN</name>
<dbReference type="InterPro" id="IPR037079">
    <property type="entry name" value="AF2212/PG0164-like_sf"/>
</dbReference>
<dbReference type="EMBL" id="JACEOG010000001">
    <property type="protein sequence ID" value="MBA4609016.1"/>
    <property type="molecule type" value="Genomic_DNA"/>
</dbReference>
<dbReference type="AlphaFoldDB" id="A0A838XK68"/>
<comment type="caution">
    <text evidence="1">The sequence shown here is derived from an EMBL/GenBank/DDBJ whole genome shotgun (WGS) entry which is preliminary data.</text>
</comment>
<evidence type="ECO:0000313" key="2">
    <source>
        <dbReference type="Proteomes" id="UP000550354"/>
    </source>
</evidence>
<gene>
    <name evidence="1" type="ORF">H1W00_11060</name>
</gene>
<dbReference type="SUPFAM" id="SSF141694">
    <property type="entry name" value="AF2212/PG0164-like"/>
    <property type="match status" value="1"/>
</dbReference>
<dbReference type="InterPro" id="IPR015018">
    <property type="entry name" value="DUF1905"/>
</dbReference>
<protein>
    <submittedName>
        <fullName evidence="1">DUF1905 domain-containing protein</fullName>
    </submittedName>
</protein>
<evidence type="ECO:0000313" key="1">
    <source>
        <dbReference type="EMBL" id="MBA4609016.1"/>
    </source>
</evidence>
<sequence length="101" mass="11229">MGQARAVYEFEATLWRWREDGAWHFVTLPEDVADDIDDRTPVRAGFGSVKVEVTVGSQTWSTSVFPSKELRSFILPIKKSVREAAGCSEGDRILVALAVQS</sequence>
<keyword evidence="2" id="KW-1185">Reference proteome</keyword>
<accession>A0A838XK68</accession>
<organism evidence="1 2">
    <name type="scientific">Aeromicrobium phoceense</name>
    <dbReference type="NCBI Taxonomy" id="2754045"/>
    <lineage>
        <taxon>Bacteria</taxon>
        <taxon>Bacillati</taxon>
        <taxon>Actinomycetota</taxon>
        <taxon>Actinomycetes</taxon>
        <taxon>Propionibacteriales</taxon>
        <taxon>Nocardioidaceae</taxon>
        <taxon>Aeromicrobium</taxon>
    </lineage>
</organism>
<dbReference type="Gene3D" id="2.40.30.100">
    <property type="entry name" value="AF2212/PG0164-like"/>
    <property type="match status" value="1"/>
</dbReference>
<dbReference type="Pfam" id="PF08922">
    <property type="entry name" value="DUF1905"/>
    <property type="match status" value="1"/>
</dbReference>
<dbReference type="Proteomes" id="UP000550354">
    <property type="component" value="Unassembled WGS sequence"/>
</dbReference>